<dbReference type="InterPro" id="IPR056307">
    <property type="entry name" value="Ig-CFAP74_3rd"/>
</dbReference>
<evidence type="ECO:0000313" key="4">
    <source>
        <dbReference type="EMBL" id="KAK4878049.1"/>
    </source>
</evidence>
<dbReference type="InterPro" id="IPR056310">
    <property type="entry name" value="Ig-CFAP74_4th"/>
</dbReference>
<dbReference type="AlphaFoldDB" id="A0AAN7P6M6"/>
<accession>A0AAN7P6M6</accession>
<evidence type="ECO:0000259" key="2">
    <source>
        <dbReference type="Pfam" id="PF24778"/>
    </source>
</evidence>
<name>A0AAN7P6M6_9COLE</name>
<dbReference type="InterPro" id="IPR013783">
    <property type="entry name" value="Ig-like_fold"/>
</dbReference>
<feature type="compositionally biased region" description="Basic and acidic residues" evidence="1">
    <location>
        <begin position="227"/>
        <end position="242"/>
    </location>
</feature>
<protein>
    <submittedName>
        <fullName evidence="4">Uncharacterized protein</fullName>
    </submittedName>
</protein>
<comment type="caution">
    <text evidence="4">The sequence shown here is derived from an EMBL/GenBank/DDBJ whole genome shotgun (WGS) entry which is preliminary data.</text>
</comment>
<feature type="domain" description="CFAP74 fourth Ig-like" evidence="3">
    <location>
        <begin position="743"/>
        <end position="818"/>
    </location>
</feature>
<evidence type="ECO:0000313" key="5">
    <source>
        <dbReference type="Proteomes" id="UP001353858"/>
    </source>
</evidence>
<feature type="region of interest" description="Disordered" evidence="1">
    <location>
        <begin position="227"/>
        <end position="247"/>
    </location>
</feature>
<dbReference type="EMBL" id="JARPUR010000004">
    <property type="protein sequence ID" value="KAK4878049.1"/>
    <property type="molecule type" value="Genomic_DNA"/>
</dbReference>
<dbReference type="PANTHER" id="PTHR22538">
    <property type="entry name" value="CILIA- AND FLAGELLA-ASSOCIATED PROTEIN 74"/>
    <property type="match status" value="1"/>
</dbReference>
<sequence length="1206" mass="138429">MEEESIEEEEENDDERRQRELLDFIDDFLNSEEFTHIRLRNVVPVIETRKRFYCRCKECWIQPEVVMTRSALVKKRRELYIIQKRYERYLKNINVRGIRRIQEKGIVTVREKIAEARQAYWCHKKERDLVIKTRRERALDDLADMFDVNTKFINIASSCVTKVIAYKKLKRFNERKRKQRTIAIVRKILHELKTAKTKTPKKVKVCKCVSEIAEQEKETLVIDVPKQEEAEEEFHSPPDSKKVTPAQSPVTAVVVPTVAVPTAVVPANSPKLREDELILPYIPVVNTRKRYEAGEAPKTDELLDDLSKMLGLYKKRASYKLAEQLLKGKEYDKDPFFRTSPNSITFQSYTSGKTYTKKIRVYNGGTVPKRCMFNIFKVDDAIMDMFKAEKVGVHALLPGMHFDICITFSPGEIYSVAKGRGIFITYTPDAKTFLQFACHITCLPLCSTISIKPKTLHFESMPIWEAKNNPIYKTLTIYNFDTKECLIAVTKINYFDELYEEESTESSETLNDSSECELVNVQSILNSCTYSAGKFSFGNQYLSIPANSKKTVKVYFRDVDHVGSYYENYCITTFEETEKIKCVGTYEVSITAEITGHFIEVEPLTIDFNVCVFNSVYHLPFKIINTSNLPYCVSIKFPSSLKHYLWSDAHQVMIQGGATNTYQLKFIPRSGITRCSKYYDEDTNILEFPVYISISKKHSTIPPRKVVVVAVISEPNGLALSSCDMHTYYNKFCDVDESNECIIDLGQCTTAETVYTTLKLTNNSNVFQIFGFINLPSYLQVMPNFGFGEIMPHETKTLTLSFNPEPKDIPNYNLECEYADTSMSYSIVVETLKNLGGIDEVKFTYAMIANLLERMELALNEKPQRSLMKDVRVLIDLLRNENFFCLSYIDASVEEASDTVVSEILCPSLEIVSGEEEEEEEFVINSNKLSVKATILDPLCYLSYQYVEFPDTPCGSYSVMSIHLRARTYVEDAKCVCYYGKKYGKCKAHLDYKVRFEVVGDCDQISVEPTCGNLKSGEEIRLNLIARPVIPKKEVVKTAMKLKREELLLTTMAQPIPTNKKNQPVTPTQITDKDIVLTRSDLYRTEIELSKCLKPYFLKANFCCTINYMNLQHKLYFKTLCKVTRPNFIHNLKSQHIAFGLVPIGQSKRTVIEIENISEVPIHPVVSLLSPTGFFTVPYLVDLELAPYHVLHLPVTCNPDKPKHVR</sequence>
<dbReference type="Proteomes" id="UP001353858">
    <property type="component" value="Unassembled WGS sequence"/>
</dbReference>
<reference evidence="5" key="1">
    <citation type="submission" date="2023-01" db="EMBL/GenBank/DDBJ databases">
        <title>Key to firefly adult light organ development and bioluminescence: homeobox transcription factors regulate luciferase expression and transportation to peroxisome.</title>
        <authorList>
            <person name="Fu X."/>
        </authorList>
    </citation>
    <scope>NUCLEOTIDE SEQUENCE [LARGE SCALE GENOMIC DNA]</scope>
</reference>
<dbReference type="Gene3D" id="2.60.40.10">
    <property type="entry name" value="Immunoglobulins"/>
    <property type="match status" value="1"/>
</dbReference>
<feature type="domain" description="CFAP74 third Ig-like" evidence="2">
    <location>
        <begin position="601"/>
        <end position="702"/>
    </location>
</feature>
<keyword evidence="5" id="KW-1185">Reference proteome</keyword>
<evidence type="ECO:0000256" key="1">
    <source>
        <dbReference type="SAM" id="MobiDB-lite"/>
    </source>
</evidence>
<evidence type="ECO:0000259" key="3">
    <source>
        <dbReference type="Pfam" id="PF24798"/>
    </source>
</evidence>
<proteinExistence type="predicted"/>
<organism evidence="4 5">
    <name type="scientific">Aquatica leii</name>
    <dbReference type="NCBI Taxonomy" id="1421715"/>
    <lineage>
        <taxon>Eukaryota</taxon>
        <taxon>Metazoa</taxon>
        <taxon>Ecdysozoa</taxon>
        <taxon>Arthropoda</taxon>
        <taxon>Hexapoda</taxon>
        <taxon>Insecta</taxon>
        <taxon>Pterygota</taxon>
        <taxon>Neoptera</taxon>
        <taxon>Endopterygota</taxon>
        <taxon>Coleoptera</taxon>
        <taxon>Polyphaga</taxon>
        <taxon>Elateriformia</taxon>
        <taxon>Elateroidea</taxon>
        <taxon>Lampyridae</taxon>
        <taxon>Luciolinae</taxon>
        <taxon>Aquatica</taxon>
    </lineage>
</organism>
<dbReference type="Pfam" id="PF24798">
    <property type="entry name" value="Ig-CFAP74_4th"/>
    <property type="match status" value="1"/>
</dbReference>
<dbReference type="PANTHER" id="PTHR22538:SF0">
    <property type="entry name" value="CILIA- AND FLAGELLA-ASSOCIATED PROTEIN 74"/>
    <property type="match status" value="1"/>
</dbReference>
<gene>
    <name evidence="4" type="ORF">RN001_010555</name>
</gene>
<dbReference type="Pfam" id="PF24778">
    <property type="entry name" value="Ig-CFAP74_3rd"/>
    <property type="match status" value="1"/>
</dbReference>